<dbReference type="WBParaSite" id="PS1159_v2.g24421.t1">
    <property type="protein sequence ID" value="PS1159_v2.g24421.t1"/>
    <property type="gene ID" value="PS1159_v2.g24421"/>
</dbReference>
<name>A0AC35G663_9BILA</name>
<proteinExistence type="predicted"/>
<protein>
    <submittedName>
        <fullName evidence="2">Cleavage and polyadenylation specificity factor subunit 4</fullName>
    </submittedName>
</protein>
<reference evidence="2" key="1">
    <citation type="submission" date="2022-11" db="UniProtKB">
        <authorList>
            <consortium name="WormBaseParasite"/>
        </authorList>
    </citation>
    <scope>IDENTIFICATION</scope>
</reference>
<evidence type="ECO:0000313" key="2">
    <source>
        <dbReference type="WBParaSite" id="PS1159_v2.g24421.t1"/>
    </source>
</evidence>
<organism evidence="1 2">
    <name type="scientific">Panagrolaimus sp. PS1159</name>
    <dbReference type="NCBI Taxonomy" id="55785"/>
    <lineage>
        <taxon>Eukaryota</taxon>
        <taxon>Metazoa</taxon>
        <taxon>Ecdysozoa</taxon>
        <taxon>Nematoda</taxon>
        <taxon>Chromadorea</taxon>
        <taxon>Rhabditida</taxon>
        <taxon>Tylenchina</taxon>
        <taxon>Panagrolaimomorpha</taxon>
        <taxon>Panagrolaimoidea</taxon>
        <taxon>Panagrolaimidae</taxon>
        <taxon>Panagrolaimus</taxon>
    </lineage>
</organism>
<dbReference type="Proteomes" id="UP000887580">
    <property type="component" value="Unplaced"/>
</dbReference>
<accession>A0AC35G663</accession>
<sequence length="1287" mass="149245">MEEDQISKENSIDIVLWTLSRALRKQNTIDIEEVKDDDDEEQVLLDGTTELTPAGYSMASLLGLITDEKTNLESIIESQVGLPVMPFPNMDRSGKAVCLLYNKGLCPNGNYCHLRHLKGEKTVVCKHWLRGLCKKGDDCEFLHEYDLSKMPECFFFSKYNACSNKECPFRHIDPESKIKDCPWYDRGFCRHGPYCKYRHRRRIMCEAYMVGFCPEGLECPHFHPPNTLPPPEQPTLLGFNKFTSTLLCHNCHERGHKANTCPHLPSNKILNAATKAAPTYEPRKQLSDVVCFKCGTKGHYANRCTMNSMSFLRSGAGQEIDLKGMSAPSPPCEVCGNRRYNLIEGFFYCTQCHTQNQTLRETESDQVGAAIGARIRVASQKKTGTAGTQPKKKQSQYIENGIDMGKIRHWTMASTDDYPQYLFQIGRRLTTFPRLVVQFASVLHRDFDVPIEVKRISLYLVQKYFRYYGIAFSDEEIEDDDEANQSTFRFNRSIFEVRRDKRLRENRRTEVRNVHSQAIAQSQQADIWNFLSQTQQEVENTQATQNLELQRAFDEEDVNAIMECTTKLSKRATKLAARIYLEVDLVVAFAFVAAQSAGANWISIWDIYRWFREGRLLVTAAQIRALGTAPDNEKAFTSKGKRDRIVLNGTLPMSDYLRNIIYLSHILPLPPSMPITPFEQITKRFIFNLNLPLVFLHRIYALNDLIGTPQNNIGTEFYASIYPKDKNFVDKIHSIKVLGWRKYFNHVFKHNNGLQCFISLELKVMALILLAVKMMFGLDGQREYTMRTNNEDDEIVQFDVHDWLIQLNLRLAVWKGTPVSKVLSTEYLYQKSDSTKFEQRLSMVDMGSIVRNKLNYDRCVPIRQYNSNKDKQFYDVFADDFSKSSIQHSSNEAFYSPLRFQATLNKGFRNEIEDSDVKENTDEKKEKLYFADYRDCGMDYFPNDELQYEYKIHSCNHNNSDDPEAEEKWLKLFPCAKSYIKYPITQQMYIMRKDTSNFGYTPIMDYIKFSHIFEDSQRYFHSQFLHVLDNFSYILGEEPEGIYATFLLIENALFYTKNIATLKDALINGKLIRSGFKYSKTKTNAFLNKYAYWIKESKRNGASRHFVYGRNKIPSDILEIKRLENWRNLERFTGEEGFPTQTVDEMMTQNTSARKDIASASEVEESDNDNNRIFDIERSDNSDDEEEEETEIEVDNGKNTDEEEESGNEEEEDVEMDEEEDDEGDAKTKKTKNGQQNDNVDDDEEESSNSDSDDSSTLLDDDVTDRKEKKYGISSDLALTFLFWKYW</sequence>
<evidence type="ECO:0000313" key="1">
    <source>
        <dbReference type="Proteomes" id="UP000887580"/>
    </source>
</evidence>